<feature type="region of interest" description="Disordered" evidence="1">
    <location>
        <begin position="358"/>
        <end position="521"/>
    </location>
</feature>
<keyword evidence="4" id="KW-1185">Reference proteome</keyword>
<feature type="compositionally biased region" description="Polar residues" evidence="1">
    <location>
        <begin position="919"/>
        <end position="937"/>
    </location>
</feature>
<dbReference type="InterPro" id="IPR035445">
    <property type="entry name" value="GYF-like_dom_sf"/>
</dbReference>
<dbReference type="PANTHER" id="PTHR14445:SF36">
    <property type="entry name" value="FI03272P-RELATED"/>
    <property type="match status" value="1"/>
</dbReference>
<dbReference type="InterPro" id="IPR003169">
    <property type="entry name" value="GYF"/>
</dbReference>
<comment type="caution">
    <text evidence="3">The sequence shown here is derived from an EMBL/GenBank/DDBJ whole genome shotgun (WGS) entry which is preliminary data.</text>
</comment>
<feature type="compositionally biased region" description="Low complexity" evidence="1">
    <location>
        <begin position="1175"/>
        <end position="1191"/>
    </location>
</feature>
<feature type="region of interest" description="Disordered" evidence="1">
    <location>
        <begin position="919"/>
        <end position="941"/>
    </location>
</feature>
<feature type="region of interest" description="Disordered" evidence="1">
    <location>
        <begin position="969"/>
        <end position="1007"/>
    </location>
</feature>
<feature type="compositionally biased region" description="Low complexity" evidence="1">
    <location>
        <begin position="989"/>
        <end position="1001"/>
    </location>
</feature>
<dbReference type="PANTHER" id="PTHR14445">
    <property type="entry name" value="GRB10 INTERACTING GYF PROTEIN"/>
    <property type="match status" value="1"/>
</dbReference>
<organism evidence="3 4">
    <name type="scientific">Apiospora saccharicola</name>
    <dbReference type="NCBI Taxonomy" id="335842"/>
    <lineage>
        <taxon>Eukaryota</taxon>
        <taxon>Fungi</taxon>
        <taxon>Dikarya</taxon>
        <taxon>Ascomycota</taxon>
        <taxon>Pezizomycotina</taxon>
        <taxon>Sordariomycetes</taxon>
        <taxon>Xylariomycetidae</taxon>
        <taxon>Amphisphaeriales</taxon>
        <taxon>Apiosporaceae</taxon>
        <taxon>Apiospora</taxon>
    </lineage>
</organism>
<proteinExistence type="predicted"/>
<feature type="region of interest" description="Disordered" evidence="1">
    <location>
        <begin position="1"/>
        <end position="85"/>
    </location>
</feature>
<dbReference type="Gene3D" id="3.30.1490.40">
    <property type="match status" value="1"/>
</dbReference>
<evidence type="ECO:0000256" key="1">
    <source>
        <dbReference type="SAM" id="MobiDB-lite"/>
    </source>
</evidence>
<feature type="region of interest" description="Disordered" evidence="1">
    <location>
        <begin position="171"/>
        <end position="282"/>
    </location>
</feature>
<feature type="compositionally biased region" description="Polar residues" evidence="1">
    <location>
        <begin position="1062"/>
        <end position="1082"/>
    </location>
</feature>
<feature type="region of interest" description="Disordered" evidence="1">
    <location>
        <begin position="1027"/>
        <end position="1217"/>
    </location>
</feature>
<sequence length="1438" mass="150872">MPATNLSFASAAAGQNRDARNGTRTDGRGSNSGEWSRQGRSTNGTLTFRRASTTPSQSMSQSNVPSEAVPSSAVPSESHPVPSQYSRDELLSVYDHLDPGDASSLFVSGWNPGHLNGNSTATRGWGNRNDTHVLPQEPDLCWDASASTIASNLRDLTQEERELLASDINAAAKPPQQNVKDSGNQPGGGAALNGRKTSVSQGTGGNFSLASPTSASRPGTRRRETTDTNPFSSGGGLNSPLSARQPREEGGSFWGRKNADVKETTFEEPEDAPASATKPNPMMPFSLMRNNSTTANSGLGTASSIWGQAQNATTPGATTPSAIGGGGGFGNFALPGATSAIGEKRPGNTRGESRLAHLIPKDSSDSMNARAAEAATVSSWRARPRTDTDPFGGEDNLSGSASLGGAQDTSPPPQGHRGSTFDTPVKGSAGDFGMAGLNIGRRPDQDHEPLSPSETNPYRSPPGERGEHEDAGERLHSHGLGLGGNEHIAGPFGGGLPRGFAPAGFDGSDRSQTSSVDRERNPNPFGNAFGGSLGGSLFNPMGDLHSPSLGNLNGVFGPPSTTGLAGSGSIGRGSKLGSLFPAAMQSQMHAHDNESLSDSMPDIRQVNPLGAIGRNAFGDHSRETESPMRAGRGFFADILNPEASRTPATSEPHQGGVAAASQGQGFPQGPGTPFSGAQASEPQSAQARTMVMPDRMRWVYLDPQGQQQGPFTGLEMNDWYKANFFTPDLRVKKVEDPEFEPLGQLIRRIGNSREPFLVPQIGIPHGPATVPGPFSSTSGVVQPPLVGAFPSFGRTLTAQEQNDLERRKQEEQYLMAQQRDLLSNQQRLARAQLQGHPGLHHHSSAHSLQSQPSFGSIASPVTLPPQAPIGPIGATNAFFGGHPAHQPIGHGSTGLDMFREDGLSTQERDLLANLQQRSNEVMNGQQSQAPIGEQSQESFRDRLPRSNELLDDAEGFRARLQEFEQYQAENGQVEQQHGGAPTSGPADGSAAAQLTKAQSAAMEEMMAGQDDDEFANEADNAAMNKQFQQAQAAEAMKNSGLPMPFPPPQSGTPLPAPAPQRVKSNLPEQYATSSRSDTPDITPSSAAAQPPPLAPWAKDTSESHRGPSLKEIQEAEAKKAAKAEEALAASRRAMAEQEAAREREKAAALASGLPTTSTWGTASPVNLPSTGSPWAKPAAAPKGPAPGLAAPQQSSDKKKTLAEIQREEEVRKQKAKETAAVQVGVPSAAGKRYADLASKPNATSLPASAAASATSSPAAGWATVGAGGKVKIPTGPAASRSVSTTNLKPAVAAPAVAPKPIVKPAGVAAPSGRNEAMEEFKKWLNVQLTRGTTGILDMNEFIKSLMEMPLDIDIIAEIIYGNSKTMNGQHFAMEFIRRKKLAERGVVEKQTIDVPAQTGNTGGWNEVAKKSTKTEASSEAAALPAGFKVVPGRKKGKK</sequence>
<feature type="compositionally biased region" description="Basic and acidic residues" evidence="1">
    <location>
        <begin position="1133"/>
        <end position="1146"/>
    </location>
</feature>
<dbReference type="CDD" id="cd00072">
    <property type="entry name" value="GYF"/>
    <property type="match status" value="1"/>
</dbReference>
<feature type="compositionally biased region" description="Low complexity" evidence="1">
    <location>
        <begin position="654"/>
        <end position="676"/>
    </location>
</feature>
<evidence type="ECO:0000313" key="4">
    <source>
        <dbReference type="Proteomes" id="UP001446871"/>
    </source>
</evidence>
<feature type="compositionally biased region" description="Polar residues" evidence="1">
    <location>
        <begin position="1153"/>
        <end position="1172"/>
    </location>
</feature>
<feature type="compositionally biased region" description="Basic and acidic residues" evidence="1">
    <location>
        <begin position="17"/>
        <end position="27"/>
    </location>
</feature>
<feature type="compositionally biased region" description="Basic and acidic residues" evidence="1">
    <location>
        <begin position="1195"/>
        <end position="1217"/>
    </location>
</feature>
<dbReference type="InterPro" id="IPR051640">
    <property type="entry name" value="GRB10-interact_GYF"/>
</dbReference>
<dbReference type="PROSITE" id="PS50829">
    <property type="entry name" value="GYF"/>
    <property type="match status" value="1"/>
</dbReference>
<feature type="compositionally biased region" description="Low complexity" evidence="1">
    <location>
        <begin position="64"/>
        <end position="83"/>
    </location>
</feature>
<feature type="compositionally biased region" description="Basic and acidic residues" evidence="1">
    <location>
        <begin position="462"/>
        <end position="476"/>
    </location>
</feature>
<feature type="domain" description="GYF" evidence="2">
    <location>
        <begin position="695"/>
        <end position="743"/>
    </location>
</feature>
<feature type="compositionally biased region" description="Polar residues" evidence="1">
    <location>
        <begin position="28"/>
        <end position="63"/>
    </location>
</feature>
<gene>
    <name evidence="3" type="ORF">PG996_010606</name>
</gene>
<feature type="compositionally biased region" description="Polar residues" evidence="1">
    <location>
        <begin position="175"/>
        <end position="184"/>
    </location>
</feature>
<feature type="compositionally biased region" description="Pro residues" evidence="1">
    <location>
        <begin position="1043"/>
        <end position="1058"/>
    </location>
</feature>
<feature type="compositionally biased region" description="Polar residues" evidence="1">
    <location>
        <begin position="677"/>
        <end position="686"/>
    </location>
</feature>
<evidence type="ECO:0000313" key="3">
    <source>
        <dbReference type="EMBL" id="KAK8060676.1"/>
    </source>
</evidence>
<dbReference type="SUPFAM" id="SSF55277">
    <property type="entry name" value="GYF domain"/>
    <property type="match status" value="1"/>
</dbReference>
<feature type="compositionally biased region" description="Polar residues" evidence="1">
    <location>
        <begin position="195"/>
        <end position="217"/>
    </location>
</feature>
<feature type="region of interest" description="Disordered" evidence="1">
    <location>
        <begin position="643"/>
        <end position="686"/>
    </location>
</feature>
<feature type="compositionally biased region" description="Basic and acidic residues" evidence="1">
    <location>
        <begin position="1111"/>
        <end position="1125"/>
    </location>
</feature>
<dbReference type="EMBL" id="JAQQWM010000006">
    <property type="protein sequence ID" value="KAK8060676.1"/>
    <property type="molecule type" value="Genomic_DNA"/>
</dbReference>
<reference evidence="3 4" key="1">
    <citation type="submission" date="2023-01" db="EMBL/GenBank/DDBJ databases">
        <title>Analysis of 21 Apiospora genomes using comparative genomics revels a genus with tremendous synthesis potential of carbohydrate active enzymes and secondary metabolites.</title>
        <authorList>
            <person name="Sorensen T."/>
        </authorList>
    </citation>
    <scope>NUCLEOTIDE SEQUENCE [LARGE SCALE GENOMIC DNA]</scope>
    <source>
        <strain evidence="3 4">CBS 83171</strain>
    </source>
</reference>
<dbReference type="Proteomes" id="UP001446871">
    <property type="component" value="Unassembled WGS sequence"/>
</dbReference>
<accession>A0ABR1UP30</accession>
<name>A0ABR1UP30_9PEZI</name>
<protein>
    <recommendedName>
        <fullName evidence="2">GYF domain-containing protein</fullName>
    </recommendedName>
</protein>
<dbReference type="Pfam" id="PF02213">
    <property type="entry name" value="GYF"/>
    <property type="match status" value="1"/>
</dbReference>
<evidence type="ECO:0000259" key="2">
    <source>
        <dbReference type="PROSITE" id="PS50829"/>
    </source>
</evidence>
<dbReference type="SMART" id="SM00444">
    <property type="entry name" value="GYF"/>
    <property type="match status" value="1"/>
</dbReference>